<organism evidence="2">
    <name type="scientific">Arabidopsis lyrata subsp. lyrata</name>
    <name type="common">Lyre-leaved rock-cress</name>
    <dbReference type="NCBI Taxonomy" id="81972"/>
    <lineage>
        <taxon>Eukaryota</taxon>
        <taxon>Viridiplantae</taxon>
        <taxon>Streptophyta</taxon>
        <taxon>Embryophyta</taxon>
        <taxon>Tracheophyta</taxon>
        <taxon>Spermatophyta</taxon>
        <taxon>Magnoliopsida</taxon>
        <taxon>eudicotyledons</taxon>
        <taxon>Gunneridae</taxon>
        <taxon>Pentapetalae</taxon>
        <taxon>rosids</taxon>
        <taxon>malvids</taxon>
        <taxon>Brassicales</taxon>
        <taxon>Brassicaceae</taxon>
        <taxon>Camelineae</taxon>
        <taxon>Arabidopsis</taxon>
    </lineage>
</organism>
<gene>
    <name evidence="1" type="ORF">ARALYDRAFT_658934</name>
</gene>
<accession>D7MHD1</accession>
<dbReference type="Proteomes" id="UP000008694">
    <property type="component" value="Unassembled WGS sequence"/>
</dbReference>
<dbReference type="HOGENOM" id="CLU_1973541_0_0_1"/>
<protein>
    <submittedName>
        <fullName evidence="1">Predicted protein</fullName>
    </submittedName>
</protein>
<evidence type="ECO:0000313" key="2">
    <source>
        <dbReference type="Proteomes" id="UP000008694"/>
    </source>
</evidence>
<reference evidence="2" key="1">
    <citation type="journal article" date="2011" name="Nat. Genet.">
        <title>The Arabidopsis lyrata genome sequence and the basis of rapid genome size change.</title>
        <authorList>
            <person name="Hu T.T."/>
            <person name="Pattyn P."/>
            <person name="Bakker E.G."/>
            <person name="Cao J."/>
            <person name="Cheng J.-F."/>
            <person name="Clark R.M."/>
            <person name="Fahlgren N."/>
            <person name="Fawcett J.A."/>
            <person name="Grimwood J."/>
            <person name="Gundlach H."/>
            <person name="Haberer G."/>
            <person name="Hollister J.D."/>
            <person name="Ossowski S."/>
            <person name="Ottilar R.P."/>
            <person name="Salamov A.A."/>
            <person name="Schneeberger K."/>
            <person name="Spannagl M."/>
            <person name="Wang X."/>
            <person name="Yang L."/>
            <person name="Nasrallah M.E."/>
            <person name="Bergelson J."/>
            <person name="Carrington J.C."/>
            <person name="Gaut B.S."/>
            <person name="Schmutz J."/>
            <person name="Mayer K.F.X."/>
            <person name="Van de Peer Y."/>
            <person name="Grigoriev I.V."/>
            <person name="Nordborg M."/>
            <person name="Weigel D."/>
            <person name="Guo Y.-L."/>
        </authorList>
    </citation>
    <scope>NUCLEOTIDE SEQUENCE [LARGE SCALE GENOMIC DNA]</scope>
    <source>
        <strain evidence="2">cv. MN47</strain>
    </source>
</reference>
<dbReference type="Gramene" id="Al_scaffold_0007_2989">
    <property type="protein sequence ID" value="Al_scaffold_0007_2989"/>
    <property type="gene ID" value="Al_scaffold_0007_2989"/>
</dbReference>
<proteinExistence type="predicted"/>
<dbReference type="AlphaFoldDB" id="D7MHD1"/>
<keyword evidence="2" id="KW-1185">Reference proteome</keyword>
<evidence type="ECO:0000313" key="1">
    <source>
        <dbReference type="EMBL" id="EFH46625.1"/>
    </source>
</evidence>
<dbReference type="EMBL" id="GL348719">
    <property type="protein sequence ID" value="EFH46625.1"/>
    <property type="molecule type" value="Genomic_DNA"/>
</dbReference>
<sequence length="127" mass="15001">MAQIVLDQIGSCMPFKKRSTQTKWRTYTDNKEKRGTACANQTVRDHEILGAELRMRSHVHFEKKDCQKSPSLCFHRIVSCQAGQWRWRRYRDDKVSYKSVILPFARLMLHFSLFTTCDKSILVNTKM</sequence>
<name>D7MHD1_ARALL</name>